<dbReference type="Proteomes" id="UP001379949">
    <property type="component" value="Unassembled WGS sequence"/>
</dbReference>
<feature type="non-terminal residue" evidence="1">
    <location>
        <position position="1"/>
    </location>
</feature>
<evidence type="ECO:0000313" key="2">
    <source>
        <dbReference type="Proteomes" id="UP001379949"/>
    </source>
</evidence>
<dbReference type="RefSeq" id="WP_341568313.1">
    <property type="nucleotide sequence ID" value="NZ_JBAKAR010000403.1"/>
</dbReference>
<comment type="caution">
    <text evidence="1">The sequence shown here is derived from an EMBL/GenBank/DDBJ whole genome shotgun (WGS) entry which is preliminary data.</text>
</comment>
<protein>
    <submittedName>
        <fullName evidence="1">Uncharacterized protein</fullName>
    </submittedName>
</protein>
<organism evidence="1 2">
    <name type="scientific">Marinomonas arenicola</name>
    <dbReference type="NCBI Taxonomy" id="569601"/>
    <lineage>
        <taxon>Bacteria</taxon>
        <taxon>Pseudomonadati</taxon>
        <taxon>Pseudomonadota</taxon>
        <taxon>Gammaproteobacteria</taxon>
        <taxon>Oceanospirillales</taxon>
        <taxon>Oceanospirillaceae</taxon>
        <taxon>Marinomonas</taxon>
    </lineage>
</organism>
<dbReference type="EMBL" id="JBAKAR010000403">
    <property type="protein sequence ID" value="MEL0615165.1"/>
    <property type="molecule type" value="Genomic_DNA"/>
</dbReference>
<sequence length="60" mass="6643">HLSLVSSTSQKLTSQQTWKVTLQNHSNQAKSYAISQTMRGVISHVECRNVSQKTASSVQI</sequence>
<name>A0ABU9GBT4_9GAMM</name>
<proteinExistence type="predicted"/>
<keyword evidence="2" id="KW-1185">Reference proteome</keyword>
<evidence type="ECO:0000313" key="1">
    <source>
        <dbReference type="EMBL" id="MEL0615165.1"/>
    </source>
</evidence>
<gene>
    <name evidence="1" type="ORF">V6242_18730</name>
</gene>
<accession>A0ABU9GBT4</accession>
<reference evidence="1 2" key="1">
    <citation type="submission" date="2024-02" db="EMBL/GenBank/DDBJ databases">
        <title>Bacteria isolated from the canopy kelp, Nereocystis luetkeana.</title>
        <authorList>
            <person name="Pfister C.A."/>
            <person name="Younker I.T."/>
            <person name="Light S.H."/>
        </authorList>
    </citation>
    <scope>NUCLEOTIDE SEQUENCE [LARGE SCALE GENOMIC DNA]</scope>
    <source>
        <strain evidence="1 2">TI.4.07</strain>
    </source>
</reference>